<name>A0A9P7RJK3_9AGAR</name>
<gene>
    <name evidence="1" type="ORF">E1B28_002967</name>
</gene>
<evidence type="ECO:0000313" key="2">
    <source>
        <dbReference type="Proteomes" id="UP001049176"/>
    </source>
</evidence>
<reference evidence="1" key="1">
    <citation type="journal article" date="2021" name="Genome Biol. Evol.">
        <title>The assembled and annotated genome of the fairy-ring fungus Marasmius oreades.</title>
        <authorList>
            <person name="Hiltunen M."/>
            <person name="Ament-Velasquez S.L."/>
            <person name="Johannesson H."/>
        </authorList>
    </citation>
    <scope>NUCLEOTIDE SEQUENCE</scope>
    <source>
        <strain evidence="1">03SP1</strain>
    </source>
</reference>
<dbReference type="Proteomes" id="UP001049176">
    <property type="component" value="Chromosome 11"/>
</dbReference>
<accession>A0A9P7RJK3</accession>
<dbReference type="KEGG" id="more:E1B28_002967"/>
<dbReference type="RefSeq" id="XP_043001877.1">
    <property type="nucleotide sequence ID" value="XM_043159923.1"/>
</dbReference>
<dbReference type="EMBL" id="CM032191">
    <property type="protein sequence ID" value="KAG7085406.1"/>
    <property type="molecule type" value="Genomic_DNA"/>
</dbReference>
<comment type="caution">
    <text evidence="1">The sequence shown here is derived from an EMBL/GenBank/DDBJ whole genome shotgun (WGS) entry which is preliminary data.</text>
</comment>
<protein>
    <submittedName>
        <fullName evidence="1">Uncharacterized protein</fullName>
    </submittedName>
</protein>
<keyword evidence="2" id="KW-1185">Reference proteome</keyword>
<proteinExistence type="predicted"/>
<dbReference type="OrthoDB" id="366390at2759"/>
<dbReference type="AlphaFoldDB" id="A0A9P7RJK3"/>
<evidence type="ECO:0000313" key="1">
    <source>
        <dbReference type="EMBL" id="KAG7085406.1"/>
    </source>
</evidence>
<organism evidence="1 2">
    <name type="scientific">Marasmius oreades</name>
    <name type="common">fairy-ring Marasmius</name>
    <dbReference type="NCBI Taxonomy" id="181124"/>
    <lineage>
        <taxon>Eukaryota</taxon>
        <taxon>Fungi</taxon>
        <taxon>Dikarya</taxon>
        <taxon>Basidiomycota</taxon>
        <taxon>Agaricomycotina</taxon>
        <taxon>Agaricomycetes</taxon>
        <taxon>Agaricomycetidae</taxon>
        <taxon>Agaricales</taxon>
        <taxon>Marasmiineae</taxon>
        <taxon>Marasmiaceae</taxon>
        <taxon>Marasmius</taxon>
    </lineage>
</organism>
<sequence length="94" mass="10842">MARILIVVRHHWCIFNGHHNLMKLNLDHKADLTLGNSNASAAVYTFMKNGGDGIMSKDELLSFLGAKEEVKERTYRFWTAYWMHSIILEASDIF</sequence>
<dbReference type="GeneID" id="66072043"/>